<dbReference type="Pfam" id="PF09859">
    <property type="entry name" value="Oxygenase-NA"/>
    <property type="match status" value="1"/>
</dbReference>
<name>A0A916N3K2_9BURK</name>
<evidence type="ECO:0008006" key="3">
    <source>
        <dbReference type="Google" id="ProtNLM"/>
    </source>
</evidence>
<dbReference type="Proteomes" id="UP000672934">
    <property type="component" value="Unassembled WGS sequence"/>
</dbReference>
<comment type="caution">
    <text evidence="1">The sequence shown here is derived from an EMBL/GenBank/DDBJ whole genome shotgun (WGS) entry which is preliminary data.</text>
</comment>
<evidence type="ECO:0000313" key="1">
    <source>
        <dbReference type="EMBL" id="CAG2137008.1"/>
    </source>
</evidence>
<evidence type="ECO:0000313" key="2">
    <source>
        <dbReference type="Proteomes" id="UP000672934"/>
    </source>
</evidence>
<keyword evidence="2" id="KW-1185">Reference proteome</keyword>
<organism evidence="1 2">
    <name type="scientific">Cupriavidus yeoncheonensis</name>
    <dbReference type="NCBI Taxonomy" id="1462994"/>
    <lineage>
        <taxon>Bacteria</taxon>
        <taxon>Pseudomonadati</taxon>
        <taxon>Pseudomonadota</taxon>
        <taxon>Betaproteobacteria</taxon>
        <taxon>Burkholderiales</taxon>
        <taxon>Burkholderiaceae</taxon>
        <taxon>Cupriavidus</taxon>
    </lineage>
</organism>
<sequence>MFDRLDWPDIAAQLDLQGYAVLSGLLTPEQARHAAQLPALRGVSLARAGLGRGELLGFGDALPAPWDVWRVALYRRLAPIANHWNARLDAGLDAGYRYPAELDVFLQHNRQAGQVRPQSHLTRLRTGDYIALHQRSDGKHVFPLQVIALLSEPGVDFLGGEFVMTEQRPRMQSRPMVLPLALGDLAIIGTAQRPFRGARGDYRVNLRHAISRVRDGERIGVELSFHDDP</sequence>
<dbReference type="InterPro" id="IPR018655">
    <property type="entry name" value="DUF2086"/>
</dbReference>
<protein>
    <recommendedName>
        <fullName evidence="3">Prolyl 4-hydroxylase</fullName>
    </recommendedName>
</protein>
<accession>A0A916N3K2</accession>
<gene>
    <name evidence="1" type="ORF">LMG31506_01769</name>
</gene>
<dbReference type="EMBL" id="CAJPUY010000005">
    <property type="protein sequence ID" value="CAG2137008.1"/>
    <property type="molecule type" value="Genomic_DNA"/>
</dbReference>
<proteinExistence type="predicted"/>
<reference evidence="1" key="1">
    <citation type="submission" date="2021-03" db="EMBL/GenBank/DDBJ databases">
        <authorList>
            <person name="Peeters C."/>
        </authorList>
    </citation>
    <scope>NUCLEOTIDE SEQUENCE</scope>
    <source>
        <strain evidence="1">LMG 31506</strain>
    </source>
</reference>
<dbReference type="AlphaFoldDB" id="A0A916N3K2"/>